<dbReference type="AlphaFoldDB" id="A0AAE0ECB8"/>
<dbReference type="InterPro" id="IPR000504">
    <property type="entry name" value="RRM_dom"/>
</dbReference>
<dbReference type="Gene3D" id="3.30.70.330">
    <property type="match status" value="1"/>
</dbReference>
<evidence type="ECO:0000313" key="5">
    <source>
        <dbReference type="Proteomes" id="UP001281410"/>
    </source>
</evidence>
<dbReference type="Pfam" id="PF00076">
    <property type="entry name" value="RRM_1"/>
    <property type="match status" value="1"/>
</dbReference>
<feature type="domain" description="RRM" evidence="3">
    <location>
        <begin position="8"/>
        <end position="66"/>
    </location>
</feature>
<dbReference type="Proteomes" id="UP001281410">
    <property type="component" value="Unassembled WGS sequence"/>
</dbReference>
<keyword evidence="5" id="KW-1185">Reference proteome</keyword>
<sequence>MCGVYGTVFRVFGRVRDVFLSSRVSGRRSNFAFIRFHTMEEARKVAQSTHGMHIYGREIVSKVASHGWEMRRSVDRQRSRGSPIQKRTNERDSRPNGDYNFASGKKSYAGAVGGVRPYKDRGDGSENSKMISISVEGLQPDEDWLKRRAVGALKVFANISDVNQNLVRRGIPFSTAYSGDKSIIWSFQSEKHRDYFIKNQLLWKIGFSSMVKSGDSVIPQARMAWISCSGVPLTWWIKPFFMRLGWIIGEPLLVDDNTKYRNRCDRGRFLALIPHNQSCPSKIRVIDGRRSFSVTLSEEATLCDEQWIRSFLGLKKKEEVLSELKSGNTISMVVREATRNNGDRLDRGNEVGGTDNEMTGVKKAEPKVNFSGFPKVLGRHATLDKGKQVAMRKTRFKLTPRTDPHAKIDLEKRCHQGQQYRLLTSC</sequence>
<protein>
    <recommendedName>
        <fullName evidence="3">RRM domain-containing protein</fullName>
    </recommendedName>
</protein>
<evidence type="ECO:0000256" key="2">
    <source>
        <dbReference type="SAM" id="MobiDB-lite"/>
    </source>
</evidence>
<organism evidence="4 5">
    <name type="scientific">Dipteronia sinensis</name>
    <dbReference type="NCBI Taxonomy" id="43782"/>
    <lineage>
        <taxon>Eukaryota</taxon>
        <taxon>Viridiplantae</taxon>
        <taxon>Streptophyta</taxon>
        <taxon>Embryophyta</taxon>
        <taxon>Tracheophyta</taxon>
        <taxon>Spermatophyta</taxon>
        <taxon>Magnoliopsida</taxon>
        <taxon>eudicotyledons</taxon>
        <taxon>Gunneridae</taxon>
        <taxon>Pentapetalae</taxon>
        <taxon>rosids</taxon>
        <taxon>malvids</taxon>
        <taxon>Sapindales</taxon>
        <taxon>Sapindaceae</taxon>
        <taxon>Hippocastanoideae</taxon>
        <taxon>Acereae</taxon>
        <taxon>Dipteronia</taxon>
    </lineage>
</organism>
<reference evidence="4" key="1">
    <citation type="journal article" date="2023" name="Plant J.">
        <title>Genome sequences and population genomics provide insights into the demographic history, inbreeding, and mutation load of two 'living fossil' tree species of Dipteronia.</title>
        <authorList>
            <person name="Feng Y."/>
            <person name="Comes H.P."/>
            <person name="Chen J."/>
            <person name="Zhu S."/>
            <person name="Lu R."/>
            <person name="Zhang X."/>
            <person name="Li P."/>
            <person name="Qiu J."/>
            <person name="Olsen K.M."/>
            <person name="Qiu Y."/>
        </authorList>
    </citation>
    <scope>NUCLEOTIDE SEQUENCE</scope>
    <source>
        <strain evidence="4">NBL</strain>
    </source>
</reference>
<comment type="caution">
    <text evidence="4">The sequence shown here is derived from an EMBL/GenBank/DDBJ whole genome shotgun (WGS) entry which is preliminary data.</text>
</comment>
<evidence type="ECO:0000256" key="1">
    <source>
        <dbReference type="PROSITE-ProRule" id="PRU00176"/>
    </source>
</evidence>
<dbReference type="EMBL" id="JANJYJ010000003">
    <property type="protein sequence ID" value="KAK3222667.1"/>
    <property type="molecule type" value="Genomic_DNA"/>
</dbReference>
<evidence type="ECO:0000259" key="3">
    <source>
        <dbReference type="PROSITE" id="PS50102"/>
    </source>
</evidence>
<accession>A0AAE0ECB8</accession>
<dbReference type="GO" id="GO:0003723">
    <property type="term" value="F:RNA binding"/>
    <property type="evidence" value="ECO:0007669"/>
    <property type="project" value="UniProtKB-UniRule"/>
</dbReference>
<dbReference type="PROSITE" id="PS50102">
    <property type="entry name" value="RRM"/>
    <property type="match status" value="1"/>
</dbReference>
<evidence type="ECO:0000313" key="4">
    <source>
        <dbReference type="EMBL" id="KAK3222667.1"/>
    </source>
</evidence>
<dbReference type="SUPFAM" id="SSF54928">
    <property type="entry name" value="RNA-binding domain, RBD"/>
    <property type="match status" value="1"/>
</dbReference>
<feature type="region of interest" description="Disordered" evidence="2">
    <location>
        <begin position="70"/>
        <end position="105"/>
    </location>
</feature>
<proteinExistence type="predicted"/>
<keyword evidence="1" id="KW-0694">RNA-binding</keyword>
<gene>
    <name evidence="4" type="ORF">Dsin_009692</name>
</gene>
<dbReference type="InterPro" id="IPR012677">
    <property type="entry name" value="Nucleotide-bd_a/b_plait_sf"/>
</dbReference>
<name>A0AAE0ECB8_9ROSI</name>
<dbReference type="InterPro" id="IPR035979">
    <property type="entry name" value="RBD_domain_sf"/>
</dbReference>
<dbReference type="CDD" id="cd00590">
    <property type="entry name" value="RRM_SF"/>
    <property type="match status" value="1"/>
</dbReference>